<proteinExistence type="predicted"/>
<evidence type="ECO:0000313" key="3">
    <source>
        <dbReference type="Proteomes" id="UP000237082"/>
    </source>
</evidence>
<dbReference type="SUPFAM" id="SSF53850">
    <property type="entry name" value="Periplasmic binding protein-like II"/>
    <property type="match status" value="1"/>
</dbReference>
<keyword evidence="1" id="KW-0732">Signal</keyword>
<dbReference type="EMBL" id="PQWB01000062">
    <property type="protein sequence ID" value="POZ61315.1"/>
    <property type="molecule type" value="Genomic_DNA"/>
</dbReference>
<evidence type="ECO:0008006" key="4">
    <source>
        <dbReference type="Google" id="ProtNLM"/>
    </source>
</evidence>
<evidence type="ECO:0000256" key="1">
    <source>
        <dbReference type="SAM" id="SignalP"/>
    </source>
</evidence>
<comment type="caution">
    <text evidence="2">The sequence shown here is derived from an EMBL/GenBank/DDBJ whole genome shotgun (WGS) entry which is preliminary data.</text>
</comment>
<protein>
    <recommendedName>
        <fullName evidence="4">Solute-binding protein family 3/N-terminal domain-containing protein</fullName>
    </recommendedName>
</protein>
<name>A0A2S5DDY1_9NEIS</name>
<dbReference type="AlphaFoldDB" id="A0A2S5DDY1"/>
<dbReference type="Proteomes" id="UP000237082">
    <property type="component" value="Unassembled WGS sequence"/>
</dbReference>
<feature type="signal peptide" evidence="1">
    <location>
        <begin position="1"/>
        <end position="19"/>
    </location>
</feature>
<gene>
    <name evidence="2" type="ORF">C2I19_14265</name>
</gene>
<dbReference type="RefSeq" id="WP_103903361.1">
    <property type="nucleotide sequence ID" value="NZ_PQWB01000062.1"/>
</dbReference>
<reference evidence="3" key="1">
    <citation type="submission" date="2018-02" db="EMBL/GenBank/DDBJ databases">
        <authorList>
            <person name="O'Hara-Hanley K."/>
            <person name="Soby S."/>
        </authorList>
    </citation>
    <scope>NUCLEOTIDE SEQUENCE [LARGE SCALE GENOMIC DNA]</scope>
    <source>
        <strain evidence="3">MWU14-2602</strain>
    </source>
</reference>
<evidence type="ECO:0000313" key="2">
    <source>
        <dbReference type="EMBL" id="POZ61315.1"/>
    </source>
</evidence>
<feature type="chain" id="PRO_5015522399" description="Solute-binding protein family 3/N-terminal domain-containing protein" evidence="1">
    <location>
        <begin position="20"/>
        <end position="283"/>
    </location>
</feature>
<dbReference type="OrthoDB" id="547680at2"/>
<organism evidence="2 3">
    <name type="scientific">Chromobacterium alticapitis</name>
    <dbReference type="NCBI Taxonomy" id="2073169"/>
    <lineage>
        <taxon>Bacteria</taxon>
        <taxon>Pseudomonadati</taxon>
        <taxon>Pseudomonadota</taxon>
        <taxon>Betaproteobacteria</taxon>
        <taxon>Neisseriales</taxon>
        <taxon>Chromobacteriaceae</taxon>
        <taxon>Chromobacterium</taxon>
    </lineage>
</organism>
<accession>A0A2S5DDY1</accession>
<keyword evidence="3" id="KW-1185">Reference proteome</keyword>
<sequence length="283" mass="32281">MKKAWCLLLLCALCGWAEAQGDAVDIRYAQVSGGEDPHWPYIQALLLLACSEMGQRCALIPDRDMNQGRAMEQMTRGDAGVDVFWGMTSREREQKLLTVRIPLDKGLIGWRVPLINADRPRLFLGVNSLRQLAAFRAGQGMDWPDTQILRSAGLPVSTNPDYLNLFSMLRQHRYDYFPRSVIEVRQELESPNSQGLMLEPHLLLHYPTAFYFFVAPRRPELANMLRLGLEKGLADGSFERTFHAFNDEHLRGLNLSGRTIIELPNPLLPEATPLSRRELWFHP</sequence>